<feature type="chain" id="PRO_5045507684" description="cellulase" evidence="8">
    <location>
        <begin position="42"/>
        <end position="451"/>
    </location>
</feature>
<dbReference type="SUPFAM" id="SSF48208">
    <property type="entry name" value="Six-hairpin glycosidases"/>
    <property type="match status" value="1"/>
</dbReference>
<keyword evidence="4 9" id="KW-0378">Hydrolase</keyword>
<comment type="caution">
    <text evidence="9">The sequence shown here is derived from an EMBL/GenBank/DDBJ whole genome shotgun (WGS) entry which is preliminary data.</text>
</comment>
<keyword evidence="8" id="KW-0732">Signal</keyword>
<dbReference type="Proteomes" id="UP000656319">
    <property type="component" value="Unassembled WGS sequence"/>
</dbReference>
<evidence type="ECO:0000256" key="1">
    <source>
        <dbReference type="ARBA" id="ARBA00000966"/>
    </source>
</evidence>
<comment type="similarity">
    <text evidence="2">Belongs to the glycosyl hydrolase 8 (cellulase D) family.</text>
</comment>
<reference evidence="9 10" key="1">
    <citation type="submission" date="2020-10" db="EMBL/GenBank/DDBJ databases">
        <authorList>
            <person name="Peeters C."/>
        </authorList>
    </citation>
    <scope>NUCLEOTIDE SEQUENCE [LARGE SCALE GENOMIC DNA]</scope>
    <source>
        <strain evidence="9 10">LMG 27952</strain>
    </source>
</reference>
<evidence type="ECO:0000256" key="5">
    <source>
        <dbReference type="ARBA" id="ARBA00023001"/>
    </source>
</evidence>
<evidence type="ECO:0000256" key="6">
    <source>
        <dbReference type="ARBA" id="ARBA00023295"/>
    </source>
</evidence>
<keyword evidence="7" id="KW-0624">Polysaccharide degradation</keyword>
<dbReference type="InterPro" id="IPR002037">
    <property type="entry name" value="Glyco_hydro_8"/>
</dbReference>
<accession>A0ABM8PBI1</accession>
<keyword evidence="7" id="KW-0119">Carbohydrate metabolism</keyword>
<evidence type="ECO:0000256" key="8">
    <source>
        <dbReference type="SAM" id="SignalP"/>
    </source>
</evidence>
<dbReference type="Pfam" id="PF01270">
    <property type="entry name" value="Glyco_hydro_8"/>
    <property type="match status" value="2"/>
</dbReference>
<keyword evidence="6 9" id="KW-0326">Glycosidase</keyword>
<name>A0ABM8PBI1_9BURK</name>
<dbReference type="NCBIfam" id="NF008305">
    <property type="entry name" value="PRK11097.1"/>
    <property type="match status" value="1"/>
</dbReference>
<dbReference type="GO" id="GO:0008810">
    <property type="term" value="F:cellulase activity"/>
    <property type="evidence" value="ECO:0007669"/>
    <property type="project" value="UniProtKB-EC"/>
</dbReference>
<evidence type="ECO:0000313" key="10">
    <source>
        <dbReference type="Proteomes" id="UP000656319"/>
    </source>
</evidence>
<dbReference type="InterPro" id="IPR012341">
    <property type="entry name" value="6hp_glycosidase-like_sf"/>
</dbReference>
<comment type="catalytic activity">
    <reaction evidence="1">
        <text>Endohydrolysis of (1-&gt;4)-beta-D-glucosidic linkages in cellulose, lichenin and cereal beta-D-glucans.</text>
        <dbReference type="EC" id="3.2.1.4"/>
    </reaction>
</comment>
<keyword evidence="10" id="KW-1185">Reference proteome</keyword>
<keyword evidence="5" id="KW-0136">Cellulose degradation</keyword>
<feature type="signal peptide" evidence="8">
    <location>
        <begin position="1"/>
        <end position="41"/>
    </location>
</feature>
<evidence type="ECO:0000313" key="9">
    <source>
        <dbReference type="EMBL" id="CAD6561953.1"/>
    </source>
</evidence>
<evidence type="ECO:0000256" key="2">
    <source>
        <dbReference type="ARBA" id="ARBA00009209"/>
    </source>
</evidence>
<evidence type="ECO:0000256" key="4">
    <source>
        <dbReference type="ARBA" id="ARBA00022801"/>
    </source>
</evidence>
<dbReference type="Gene3D" id="1.50.10.10">
    <property type="match status" value="1"/>
</dbReference>
<sequence>MRPGLATLAPAPAPRLAPRLMRWLAAGALACAPLGPPGSLAALTLLMPAAAAHAAAPAANANAAKSASPAACAWPAWTTFRSTLLSADGRVIDASTPRQVTVSEGQSYALFFALVANDRASFDKVLTWTENNLAQGDLASHLPAWIWGRRDIGDDGKPVVASGASAPAAASATHAGEPQWGVIDSNPASDADLWIAYTLLEAGRLWNERRYTALGTVMARNIVREETAVLPGLGRTVLPGPVGFTIGKDGWRLNPSYVPLQVMRRFMLALPEAGEWKALLASSARLVNETAPKGYSPDWVEYHAKGGFAPDAQTHAESAYNAIRVYLWAGMLAGDDPLRANTLATFKPLADFVGAHGFPPERVDTTTGAPGPNEGNGGFSAAVAPYLAALGRSDLANAQAERSRTLAQKSPPGYYSSVLMLFGLGYLDGLYHFDAQGRVAPAWTSACPTPR</sequence>
<proteinExistence type="inferred from homology"/>
<evidence type="ECO:0000256" key="7">
    <source>
        <dbReference type="ARBA" id="ARBA00023326"/>
    </source>
</evidence>
<organism evidence="9 10">
    <name type="scientific">Paraburkholderia hiiakae</name>
    <dbReference type="NCBI Taxonomy" id="1081782"/>
    <lineage>
        <taxon>Bacteria</taxon>
        <taxon>Pseudomonadati</taxon>
        <taxon>Pseudomonadota</taxon>
        <taxon>Betaproteobacteria</taxon>
        <taxon>Burkholderiales</taxon>
        <taxon>Burkholderiaceae</taxon>
        <taxon>Paraburkholderia</taxon>
    </lineage>
</organism>
<gene>
    <name evidence="9" type="primary">bcsZ</name>
    <name evidence="9" type="ORF">LMG27952_07629</name>
</gene>
<dbReference type="EC" id="3.2.1.4" evidence="3"/>
<evidence type="ECO:0000256" key="3">
    <source>
        <dbReference type="ARBA" id="ARBA00012601"/>
    </source>
</evidence>
<protein>
    <recommendedName>
        <fullName evidence="3">cellulase</fullName>
        <ecNumber evidence="3">3.2.1.4</ecNumber>
    </recommendedName>
</protein>
<dbReference type="EMBL" id="CAJHCQ010000041">
    <property type="protein sequence ID" value="CAD6561953.1"/>
    <property type="molecule type" value="Genomic_DNA"/>
</dbReference>
<dbReference type="InterPro" id="IPR008928">
    <property type="entry name" value="6-hairpin_glycosidase_sf"/>
</dbReference>